<protein>
    <recommendedName>
        <fullName evidence="3">ParB/Sulfiredoxin domain-containing protein</fullName>
    </recommendedName>
</protein>
<sequence>MSQEVMSLKLEDLVLWTENPRDPIRADAKDQDIVDRAILDSHRKWGLPKLAKDMGKHYDFSELPTVVFQSGRPVVYDGNRRVVIGKIKKGLVNVDGIDVPGLPDFPDEIPCNVCSKTIALENVLRKHADSGSWLPLERDIFLHKHMKRDKSPFLVLEERTGIISANPKLNQRFVKEEVFRDDVLAELGLRIDGDSFHSRHTSEETAAILADIAQKVGSKAISTRNNRGDVVGVLDDSTKAILVANESKRFKDVKDGQEALASAMSLRQTRRTRPKETPIFGGTLYLESGDVNNFYRDLADLYEFYVKNKAKFSQSFPSVIRMALRLLVETAADEVDEDLANYVKSRFQSAKAMLNKDQKTTLAAQSVTETNIVPLLQMGAHNYTAASNIHQSMAMSFVIGGILTDSHGKAPSK</sequence>
<keyword evidence="2" id="KW-1185">Reference proteome</keyword>
<accession>A0A7W2IAJ4</accession>
<evidence type="ECO:0008006" key="3">
    <source>
        <dbReference type="Google" id="ProtNLM"/>
    </source>
</evidence>
<name>A0A7W2IAJ4_9BURK</name>
<organism evidence="1 2">
    <name type="scientific">Rugamonas brunnea</name>
    <dbReference type="NCBI Taxonomy" id="2758569"/>
    <lineage>
        <taxon>Bacteria</taxon>
        <taxon>Pseudomonadati</taxon>
        <taxon>Pseudomonadota</taxon>
        <taxon>Betaproteobacteria</taxon>
        <taxon>Burkholderiales</taxon>
        <taxon>Oxalobacteraceae</taxon>
        <taxon>Telluria group</taxon>
        <taxon>Rugamonas</taxon>
    </lineage>
</organism>
<reference evidence="1 2" key="1">
    <citation type="submission" date="2020-07" db="EMBL/GenBank/DDBJ databases">
        <title>Novel species isolated from subtropical streams in China.</title>
        <authorList>
            <person name="Lu H."/>
        </authorList>
    </citation>
    <scope>NUCLEOTIDE SEQUENCE [LARGE SCALE GENOMIC DNA]</scope>
    <source>
        <strain evidence="1 2">LX20W</strain>
    </source>
</reference>
<proteinExistence type="predicted"/>
<dbReference type="AlphaFoldDB" id="A0A7W2IAJ4"/>
<evidence type="ECO:0000313" key="1">
    <source>
        <dbReference type="EMBL" id="MBA5636165.1"/>
    </source>
</evidence>
<evidence type="ECO:0000313" key="2">
    <source>
        <dbReference type="Proteomes" id="UP000534388"/>
    </source>
</evidence>
<dbReference type="Proteomes" id="UP000534388">
    <property type="component" value="Unassembled WGS sequence"/>
</dbReference>
<dbReference type="EMBL" id="JACEZT010000002">
    <property type="protein sequence ID" value="MBA5636165.1"/>
    <property type="molecule type" value="Genomic_DNA"/>
</dbReference>
<comment type="caution">
    <text evidence="1">The sequence shown here is derived from an EMBL/GenBank/DDBJ whole genome shotgun (WGS) entry which is preliminary data.</text>
</comment>
<gene>
    <name evidence="1" type="ORF">H3H37_03785</name>
</gene>